<feature type="region of interest" description="Disordered" evidence="1">
    <location>
        <begin position="786"/>
        <end position="826"/>
    </location>
</feature>
<dbReference type="KEGG" id="pfy:PFICI_11062"/>
<feature type="region of interest" description="Disordered" evidence="1">
    <location>
        <begin position="154"/>
        <end position="236"/>
    </location>
</feature>
<feature type="compositionally biased region" description="Low complexity" evidence="1">
    <location>
        <begin position="967"/>
        <end position="977"/>
    </location>
</feature>
<dbReference type="eggNOG" id="ENOG502TDSZ">
    <property type="taxonomic scope" value="Eukaryota"/>
</dbReference>
<reference evidence="4" key="1">
    <citation type="journal article" date="2015" name="BMC Genomics">
        <title>Genomic and transcriptomic analysis of the endophytic fungus Pestalotiopsis fici reveals its lifestyle and high potential for synthesis of natural products.</title>
        <authorList>
            <person name="Wang X."/>
            <person name="Zhang X."/>
            <person name="Liu L."/>
            <person name="Xiang M."/>
            <person name="Wang W."/>
            <person name="Sun X."/>
            <person name="Che Y."/>
            <person name="Guo L."/>
            <person name="Liu G."/>
            <person name="Guo L."/>
            <person name="Wang C."/>
            <person name="Yin W.B."/>
            <person name="Stadler M."/>
            <person name="Zhang X."/>
            <person name="Liu X."/>
        </authorList>
    </citation>
    <scope>NUCLEOTIDE SEQUENCE [LARGE SCALE GENOMIC DNA]</scope>
    <source>
        <strain evidence="4">W106-1 / CGMCC3.15140</strain>
    </source>
</reference>
<keyword evidence="4" id="KW-1185">Reference proteome</keyword>
<feature type="region of interest" description="Disordered" evidence="1">
    <location>
        <begin position="267"/>
        <end position="317"/>
    </location>
</feature>
<feature type="region of interest" description="Disordered" evidence="1">
    <location>
        <begin position="911"/>
        <end position="983"/>
    </location>
</feature>
<feature type="transmembrane region" description="Helical" evidence="2">
    <location>
        <begin position="28"/>
        <end position="51"/>
    </location>
</feature>
<dbReference type="EMBL" id="KI912116">
    <property type="protein sequence ID" value="ETS77188.1"/>
    <property type="molecule type" value="Genomic_DNA"/>
</dbReference>
<feature type="region of interest" description="Disordered" evidence="1">
    <location>
        <begin position="508"/>
        <end position="589"/>
    </location>
</feature>
<feature type="region of interest" description="Disordered" evidence="1">
    <location>
        <begin position="401"/>
        <end position="420"/>
    </location>
</feature>
<name>W3WTK3_PESFW</name>
<keyword evidence="2" id="KW-1133">Transmembrane helix</keyword>
<dbReference type="AlphaFoldDB" id="W3WTK3"/>
<evidence type="ECO:0000256" key="1">
    <source>
        <dbReference type="SAM" id="MobiDB-lite"/>
    </source>
</evidence>
<dbReference type="RefSeq" id="XP_007837834.1">
    <property type="nucleotide sequence ID" value="XM_007839643.1"/>
</dbReference>
<sequence length="1096" mass="117803">MPSVQQFAARIRRDDIASSHSAILSRPAIIGIALGGSFVLFLALSHLFIVLGRRRDRQRLALLQAHAHAVQSPVALGQLNHASSSPFFDPYDSDMPLGGKNRLRKKTLLFNGYSTAGSDGEMTDRTAGWASHQSVTLPVLPPIFSRQQSYDLNSFLNSGPGTSNDGCSSTRGRDDDFEREENQRMEKQRGRDMYQMRRRGSWIDEDALHGPKVSPQKKKRKIKEETGNSASKGGKRGISWLLAGSLTRKLSLKRPLSDSVIFGSPTLPHMEHSAEGGLGAAAEDRGRSQQRRPMSLSHDGGATTPPVFNSQDSPLKPGQHNTVRIAIPSAVSAPILPVPRPPSAMINNPRHRNSIGLDAAQLLVSNARTLNTQQRPSVPKHSATDSELSEILRMTTERLQDGKRSSRRQTMLIRSRTGDLDPSCYEHSTVMNLVVDSRASSPTKSQKSAPAVIMCAELEANEISPTKPQNPPELGSSTPSRQPHHHHQHSRQVSHMSLASEADSMVTMRATSQPEHTTALSSPSRNVKIAEPIPRREDTPLHQQPTRPYSVASSHSSALSTLYSEDEGVAGHRETGLAPGVFPLEAGESPRLGPYNAKRGTMGQMTFLPPRPLPDPKDAQGQSSASDCLVKAWLPRETSLHFTIYAMDEEPDDPFITAKTPPGQDPVRLSQVFTPIPSSSFEEFDSGGDEGTDTSFKGWSTVLTHPMVRVTPTPSPKGNRIRPAIVLPPPQQELRPMTSSPTLGARPRRPSPVLSEGGLSSVYESYASSEGGVTLNYSSTATLTTVPTNESANSKGEAKDPRESIPGLVDRCTATSTTRAKSRPHVERLVSVDSVYSQDQEHEGKSRQQGLGLGLGLGLLGLPQQQDGSRDDYHDEDDVVPPLITAAPNLNPQRTSHVLAHTVAELRRMNSSVSAASGASSVATTTTTADDEGGRSSPTLPAMRGGGFSPGKKTGGTRNYLAVGSPRRGAQQQQQRRPTSLVGAVSAGEVMAVEAPRGLGLMRSGARSRRGTMLSGGNMGDFAGAAGRSLESRRTGNVLREVSGGNLGKPEGAKMDQEKQLGRLQVALAEVAGTSSESLGLYDEKGFLKSSPMGRG</sequence>
<organism evidence="3 4">
    <name type="scientific">Pestalotiopsis fici (strain W106-1 / CGMCC3.15140)</name>
    <dbReference type="NCBI Taxonomy" id="1229662"/>
    <lineage>
        <taxon>Eukaryota</taxon>
        <taxon>Fungi</taxon>
        <taxon>Dikarya</taxon>
        <taxon>Ascomycota</taxon>
        <taxon>Pezizomycotina</taxon>
        <taxon>Sordariomycetes</taxon>
        <taxon>Xylariomycetidae</taxon>
        <taxon>Amphisphaeriales</taxon>
        <taxon>Sporocadaceae</taxon>
        <taxon>Pestalotiopsis</taxon>
    </lineage>
</organism>
<feature type="compositionally biased region" description="Polar residues" evidence="1">
    <location>
        <begin position="509"/>
        <end position="525"/>
    </location>
</feature>
<feature type="compositionally biased region" description="Polar residues" evidence="1">
    <location>
        <begin position="154"/>
        <end position="170"/>
    </location>
</feature>
<dbReference type="InParanoid" id="W3WTK3"/>
<feature type="region of interest" description="Disordered" evidence="1">
    <location>
        <begin position="729"/>
        <end position="757"/>
    </location>
</feature>
<dbReference type="GeneID" id="19276075"/>
<gene>
    <name evidence="3" type="ORF">PFICI_11062</name>
</gene>
<feature type="compositionally biased region" description="Low complexity" evidence="1">
    <location>
        <begin position="911"/>
        <end position="928"/>
    </location>
</feature>
<dbReference type="Proteomes" id="UP000030651">
    <property type="component" value="Unassembled WGS sequence"/>
</dbReference>
<evidence type="ECO:0000256" key="2">
    <source>
        <dbReference type="SAM" id="Phobius"/>
    </source>
</evidence>
<feature type="compositionally biased region" description="Low complexity" evidence="1">
    <location>
        <begin position="549"/>
        <end position="563"/>
    </location>
</feature>
<keyword evidence="2" id="KW-0472">Membrane</keyword>
<protein>
    <submittedName>
        <fullName evidence="3">Uncharacterized protein</fullName>
    </submittedName>
</protein>
<proteinExistence type="predicted"/>
<accession>W3WTK3</accession>
<dbReference type="OrthoDB" id="4760011at2759"/>
<feature type="compositionally biased region" description="Basic residues" evidence="1">
    <location>
        <begin position="482"/>
        <end position="492"/>
    </location>
</feature>
<dbReference type="HOGENOM" id="CLU_283863_0_0_1"/>
<evidence type="ECO:0000313" key="4">
    <source>
        <dbReference type="Proteomes" id="UP000030651"/>
    </source>
</evidence>
<evidence type="ECO:0000313" key="3">
    <source>
        <dbReference type="EMBL" id="ETS77188.1"/>
    </source>
</evidence>
<dbReference type="OMA" id="EHIEEND"/>
<feature type="compositionally biased region" description="Basic and acidic residues" evidence="1">
    <location>
        <begin position="171"/>
        <end position="195"/>
    </location>
</feature>
<keyword evidence="2" id="KW-0812">Transmembrane</keyword>
<feature type="region of interest" description="Disordered" evidence="1">
    <location>
        <begin position="462"/>
        <end position="496"/>
    </location>
</feature>